<dbReference type="EMBL" id="RXIC02000025">
    <property type="protein sequence ID" value="KAB1205793.1"/>
    <property type="molecule type" value="Genomic_DNA"/>
</dbReference>
<dbReference type="Proteomes" id="UP000516437">
    <property type="component" value="Chromosome 7"/>
</dbReference>
<evidence type="ECO:0000256" key="6">
    <source>
        <dbReference type="SAM" id="MobiDB-lite"/>
    </source>
</evidence>
<keyword evidence="8" id="KW-1185">Reference proteome</keyword>
<evidence type="ECO:0000256" key="1">
    <source>
        <dbReference type="ARBA" id="ARBA00004123"/>
    </source>
</evidence>
<sequence>MSRQVLVLAIGLSWHVCSWLAEINCWQDWLVFSDIFFFLMKSGCIDFVDFVDKLVSRVTEGDHHILRTNHVETTRKVLSFHREDKSSDPNNPQSILLDFISSCQNLRIWSLNTSTREYLNNEQLQKGKQIDEWWRQVSKGDRMMDYLNMDDRSIGMFWVVSYTMAQPACETVINWLSSAGVTESLPVPNLQSSERLMVMREVSPLPMSLLSGFSMNLSLKLAYQMEESLFAGQVVPSIAMVETYTRLLLIAPHSLFRSHFSHLTQRNPSLLSKPGVTLLVLEILNYRLLPLYRYQGKSKALMYDVTKIISTLKVKRGDHRVFRLAENLCMNLILSIRDFFSVKKEGKGPTEFTETLNRVTIITLAITIKTRGITDADHLLYLQSMLEQIMATSQHSWSEKTLQYFPSVLRDALIVRVDKRSLVIQAWQQTIPKTVLMPEVKLKSVCLQRLFYEFHRLLFYALKVAHIILWRHCKYANFKRVLRQFGAETTVINQCTQLLSPSADPSYVTTYISHSFPQHRQYLCAGAWILMQGHPENINSANLARVLREFSPEEVTSNIYTMVDVLLHHMQMDLQHGHPLQELLLKACANLAFFVWTNELLPLDILLLALIDRDDDPQALRIVINLLERQELQQRVKFYYINRGLPEHWLYSGLFKRVDLQKALGNHLSWKDRYPTFFDDVAAHLLPVIPLIIYRLIENDATDSADRILAMYSSFLAYHPLRFSFVRDILAYFYGHLPGKLIVRILNVLDLSKIPLSESFPQHITSSNPVICPPMDYFATLLLGLVNNVIPPLLNNSKFGSIGDSSSNTVRVQHNKTPATSQGGIANAFEGQKAFYQIQDPGTYTQLVLETAVIELLSLPVSASQIVSSLVQIVVNIQPTLIQSSNGLHGALPNGVGQSSVLPTSPSGGSTDSLSAGRSTPLVSGINTSNIVSRSGYTCQQLSCLLIQACGLLLAQLPPDFHLPLYVEASRIIKESWWLTDGKRSLGELDSAVGYALLDPTWAAQDNTSTAIGNIVALLHSFFSNLPQEWLEGTHVIITRLRPVTSVAMLRIAFRIMGPLLPRLANAHTLFNKTLSLLLSILVDVFGKNSQPSNPVEASEIADLIDFLHHVIHYEGQGGPVQANSKPRPEVLALCGKASESLRPDVQHLLSHLKPDVNASIYAATHPKLVQNPS</sequence>
<keyword evidence="4" id="KW-0804">Transcription</keyword>
<comment type="caution">
    <text evidence="7">The sequence shown here is derived from an EMBL/GenBank/DDBJ whole genome shotgun (WGS) entry which is preliminary data.</text>
</comment>
<dbReference type="GO" id="GO:0006357">
    <property type="term" value="P:regulation of transcription by RNA polymerase II"/>
    <property type="evidence" value="ECO:0007669"/>
    <property type="project" value="TreeGrafter"/>
</dbReference>
<dbReference type="InterPro" id="IPR021629">
    <property type="entry name" value="Mediator_Med23"/>
</dbReference>
<dbReference type="AlphaFoldDB" id="A0A6A1UZJ3"/>
<keyword evidence="5" id="KW-0539">Nucleus</keyword>
<keyword evidence="3" id="KW-0805">Transcription regulation</keyword>
<comment type="similarity">
    <text evidence="2">Belongs to the Mediator complex subunit 23 family.</text>
</comment>
<protein>
    <submittedName>
        <fullName evidence="7">Mediator of RNA polymerase II transcription subunit 23</fullName>
    </submittedName>
</protein>
<dbReference type="GO" id="GO:0016592">
    <property type="term" value="C:mediator complex"/>
    <property type="evidence" value="ECO:0007669"/>
    <property type="project" value="TreeGrafter"/>
</dbReference>
<evidence type="ECO:0000313" key="8">
    <source>
        <dbReference type="Proteomes" id="UP000516437"/>
    </source>
</evidence>
<dbReference type="Pfam" id="PF11573">
    <property type="entry name" value="Med23"/>
    <property type="match status" value="2"/>
</dbReference>
<name>A0A6A1UZJ3_9ROSI</name>
<dbReference type="PANTHER" id="PTHR12691">
    <property type="entry name" value="MEDIATOR OF RNA POLYMERASE II TRANSCRIPTION SUBUNIT 23"/>
    <property type="match status" value="1"/>
</dbReference>
<dbReference type="GO" id="GO:0010628">
    <property type="term" value="P:positive regulation of gene expression"/>
    <property type="evidence" value="ECO:0007669"/>
    <property type="project" value="TreeGrafter"/>
</dbReference>
<evidence type="ECO:0000256" key="5">
    <source>
        <dbReference type="ARBA" id="ARBA00023242"/>
    </source>
</evidence>
<reference evidence="7 8" key="1">
    <citation type="journal article" date="2019" name="Plant Biotechnol. J.">
        <title>The red bayberry genome and genetic basis of sex determination.</title>
        <authorList>
            <person name="Jia H.M."/>
            <person name="Jia H.J."/>
            <person name="Cai Q.L."/>
            <person name="Wang Y."/>
            <person name="Zhao H.B."/>
            <person name="Yang W.F."/>
            <person name="Wang G.Y."/>
            <person name="Li Y.H."/>
            <person name="Zhan D.L."/>
            <person name="Shen Y.T."/>
            <person name="Niu Q.F."/>
            <person name="Chang L."/>
            <person name="Qiu J."/>
            <person name="Zhao L."/>
            <person name="Xie H.B."/>
            <person name="Fu W.Y."/>
            <person name="Jin J."/>
            <person name="Li X.W."/>
            <person name="Jiao Y."/>
            <person name="Zhou C.C."/>
            <person name="Tu T."/>
            <person name="Chai C.Y."/>
            <person name="Gao J.L."/>
            <person name="Fan L.J."/>
            <person name="van de Weg E."/>
            <person name="Wang J.Y."/>
            <person name="Gao Z.S."/>
        </authorList>
    </citation>
    <scope>NUCLEOTIDE SEQUENCE [LARGE SCALE GENOMIC DNA]</scope>
    <source>
        <tissue evidence="7">Leaves</tissue>
    </source>
</reference>
<gene>
    <name evidence="7" type="ORF">CJ030_MR7G028022</name>
</gene>
<dbReference type="OrthoDB" id="9982951at2759"/>
<accession>A0A6A1UZJ3</accession>
<proteinExistence type="inferred from homology"/>
<organism evidence="7 8">
    <name type="scientific">Morella rubra</name>
    <name type="common">Chinese bayberry</name>
    <dbReference type="NCBI Taxonomy" id="262757"/>
    <lineage>
        <taxon>Eukaryota</taxon>
        <taxon>Viridiplantae</taxon>
        <taxon>Streptophyta</taxon>
        <taxon>Embryophyta</taxon>
        <taxon>Tracheophyta</taxon>
        <taxon>Spermatophyta</taxon>
        <taxon>Magnoliopsida</taxon>
        <taxon>eudicotyledons</taxon>
        <taxon>Gunneridae</taxon>
        <taxon>Pentapetalae</taxon>
        <taxon>rosids</taxon>
        <taxon>fabids</taxon>
        <taxon>Fagales</taxon>
        <taxon>Myricaceae</taxon>
        <taxon>Morella</taxon>
    </lineage>
</organism>
<evidence type="ECO:0000313" key="7">
    <source>
        <dbReference type="EMBL" id="KAB1205793.1"/>
    </source>
</evidence>
<feature type="region of interest" description="Disordered" evidence="6">
    <location>
        <begin position="899"/>
        <end position="920"/>
    </location>
</feature>
<dbReference type="PANTHER" id="PTHR12691:SF10">
    <property type="entry name" value="MEDIATOR OF RNA POLYMERASE II TRANSCRIPTION SUBUNIT 23"/>
    <property type="match status" value="1"/>
</dbReference>
<evidence type="ECO:0000256" key="2">
    <source>
        <dbReference type="ARBA" id="ARBA00010222"/>
    </source>
</evidence>
<comment type="subcellular location">
    <subcellularLocation>
        <location evidence="1">Nucleus</location>
    </subcellularLocation>
</comment>
<evidence type="ECO:0000256" key="4">
    <source>
        <dbReference type="ARBA" id="ARBA00023163"/>
    </source>
</evidence>
<dbReference type="GO" id="GO:0005667">
    <property type="term" value="C:transcription regulator complex"/>
    <property type="evidence" value="ECO:0007669"/>
    <property type="project" value="TreeGrafter"/>
</dbReference>
<evidence type="ECO:0000256" key="3">
    <source>
        <dbReference type="ARBA" id="ARBA00023015"/>
    </source>
</evidence>